<dbReference type="Gene3D" id="3.40.50.10540">
    <property type="entry name" value="Crotonobetainyl-coa:carnitine coa-transferase, domain 1"/>
    <property type="match status" value="1"/>
</dbReference>
<dbReference type="KEGG" id="dvn:HQ394_01210"/>
<dbReference type="InterPro" id="IPR023606">
    <property type="entry name" value="CoA-Trfase_III_dom_1_sf"/>
</dbReference>
<evidence type="ECO:0000313" key="1">
    <source>
        <dbReference type="EMBL" id="QNT68236.1"/>
    </source>
</evidence>
<keyword evidence="1" id="KW-0808">Transferase</keyword>
<accession>A0A7H1MXQ0</accession>
<name>A0A7H1MXQ0_9PROT</name>
<dbReference type="InterPro" id="IPR003673">
    <property type="entry name" value="CoA-Trfase_fam_III"/>
</dbReference>
<sequence length="388" mass="41227">MTSKILAGVRVVEFDAIGPAPFCGMMLADHGASVVRIARPGGQPPTLDAGSSDVLLRGRLTLTLDLKDPVEFGHARELVSTADILIEGYRPGVMERVGLGPDACFADNPRLVYGRVTGYGQHGPLAQQTGHDINFIALSGALHAMGDPDLPPPLPLNLLGDFAGGGLMLAFGVLAAHLQAVRSGRGQVVDAAMVDGVAALMAMIHGWRNAGMWSSQRGDNLLDGAAPFYRCYATRDGRFLAVGAIEPRFYAAFRRALNLTDPLFDAQLDRRLWPEMRARIAAVVAARTLAEWQQAIDEPDACLSPVLSLEEAALHPHLLARQTLGFADDAIAVGIAPRFLSDHAEAATLSAPSVAETIAAAWPLSDSLRAFLAFPAADEPATGYRREG</sequence>
<dbReference type="Pfam" id="PF02515">
    <property type="entry name" value="CoA_transf_3"/>
    <property type="match status" value="1"/>
</dbReference>
<dbReference type="PANTHER" id="PTHR48228:SF5">
    <property type="entry name" value="ALPHA-METHYLACYL-COA RACEMASE"/>
    <property type="match status" value="1"/>
</dbReference>
<protein>
    <submittedName>
        <fullName evidence="1">CoA transferase</fullName>
    </submittedName>
</protein>
<dbReference type="PANTHER" id="PTHR48228">
    <property type="entry name" value="SUCCINYL-COA--D-CITRAMALATE COA-TRANSFERASE"/>
    <property type="match status" value="1"/>
</dbReference>
<dbReference type="InterPro" id="IPR050509">
    <property type="entry name" value="CoA-transferase_III"/>
</dbReference>
<reference evidence="1 2" key="1">
    <citation type="submission" date="2020-05" db="EMBL/GenBank/DDBJ databases">
        <title>Complete closed genome sequence of Defluviicoccus vanus.</title>
        <authorList>
            <person name="Bessarab I."/>
            <person name="Arumugam K."/>
            <person name="Maszenan A.M."/>
            <person name="Seviour R.J."/>
            <person name="Williams R.B."/>
        </authorList>
    </citation>
    <scope>NUCLEOTIDE SEQUENCE [LARGE SCALE GENOMIC DNA]</scope>
    <source>
        <strain evidence="1 2">Ben 114</strain>
    </source>
</reference>
<gene>
    <name evidence="1" type="ORF">HQ394_01210</name>
</gene>
<dbReference type="SUPFAM" id="SSF89796">
    <property type="entry name" value="CoA-transferase family III (CaiB/BaiF)"/>
    <property type="match status" value="1"/>
</dbReference>
<dbReference type="RefSeq" id="WP_190261679.1">
    <property type="nucleotide sequence ID" value="NZ_CP053923.1"/>
</dbReference>
<dbReference type="EMBL" id="CP053923">
    <property type="protein sequence ID" value="QNT68236.1"/>
    <property type="molecule type" value="Genomic_DNA"/>
</dbReference>
<dbReference type="InterPro" id="IPR044855">
    <property type="entry name" value="CoA-Trfase_III_dom3_sf"/>
</dbReference>
<keyword evidence="2" id="KW-1185">Reference proteome</keyword>
<dbReference type="AlphaFoldDB" id="A0A7H1MXQ0"/>
<evidence type="ECO:0000313" key="2">
    <source>
        <dbReference type="Proteomes" id="UP000516369"/>
    </source>
</evidence>
<dbReference type="Gene3D" id="3.30.1540.10">
    <property type="entry name" value="formyl-coa transferase, domain 3"/>
    <property type="match status" value="1"/>
</dbReference>
<dbReference type="GO" id="GO:0016740">
    <property type="term" value="F:transferase activity"/>
    <property type="evidence" value="ECO:0007669"/>
    <property type="project" value="UniProtKB-KW"/>
</dbReference>
<organism evidence="1 2">
    <name type="scientific">Defluviicoccus vanus</name>
    <dbReference type="NCBI Taxonomy" id="111831"/>
    <lineage>
        <taxon>Bacteria</taxon>
        <taxon>Pseudomonadati</taxon>
        <taxon>Pseudomonadota</taxon>
        <taxon>Alphaproteobacteria</taxon>
        <taxon>Rhodospirillales</taxon>
        <taxon>Rhodospirillaceae</taxon>
        <taxon>Defluviicoccus</taxon>
    </lineage>
</organism>
<proteinExistence type="predicted"/>
<dbReference type="Proteomes" id="UP000516369">
    <property type="component" value="Chromosome"/>
</dbReference>